<evidence type="ECO:0000313" key="2">
    <source>
        <dbReference type="Proteomes" id="UP000664882"/>
    </source>
</evidence>
<protein>
    <submittedName>
        <fullName evidence="1">HopJ type III effector protein</fullName>
    </submittedName>
</protein>
<dbReference type="RefSeq" id="WP_208004012.1">
    <property type="nucleotide sequence ID" value="NZ_JAGDFX010000002.1"/>
</dbReference>
<dbReference type="Pfam" id="PF08888">
    <property type="entry name" value="HopJ"/>
    <property type="match status" value="1"/>
</dbReference>
<keyword evidence="2" id="KW-1185">Reference proteome</keyword>
<dbReference type="EMBL" id="JAGDFX010000002">
    <property type="protein sequence ID" value="MBO1518431.1"/>
    <property type="molecule type" value="Genomic_DNA"/>
</dbReference>
<dbReference type="InterPro" id="IPR038604">
    <property type="entry name" value="HopJ_sf"/>
</dbReference>
<name>A0ABS3NDS2_9GAMM</name>
<dbReference type="InterPro" id="IPR014984">
    <property type="entry name" value="HopJ"/>
</dbReference>
<organism evidence="1 2">
    <name type="scientific">Oceanisphaera pacifica</name>
    <dbReference type="NCBI Taxonomy" id="2818389"/>
    <lineage>
        <taxon>Bacteria</taxon>
        <taxon>Pseudomonadati</taxon>
        <taxon>Pseudomonadota</taxon>
        <taxon>Gammaproteobacteria</taxon>
        <taxon>Aeromonadales</taxon>
        <taxon>Aeromonadaceae</taxon>
        <taxon>Oceanisphaera</taxon>
    </lineage>
</organism>
<proteinExistence type="predicted"/>
<gene>
    <name evidence="1" type="ORF">J3U76_02075</name>
</gene>
<accession>A0ABS3NDS2</accession>
<sequence>MTENELITALQQCPEQVAFADAIAVIDANYEFTPTAFTNGGLTNEAGQNTGSCKIFAFGQLHQLTPDQTLGCFGEHYRSVLLDLAGDSHQNIRHFMQHGWAGIEYQGQALTAKR</sequence>
<comment type="caution">
    <text evidence="1">The sequence shown here is derived from an EMBL/GenBank/DDBJ whole genome shotgun (WGS) entry which is preliminary data.</text>
</comment>
<dbReference type="Proteomes" id="UP000664882">
    <property type="component" value="Unassembled WGS sequence"/>
</dbReference>
<evidence type="ECO:0000313" key="1">
    <source>
        <dbReference type="EMBL" id="MBO1518431.1"/>
    </source>
</evidence>
<dbReference type="Gene3D" id="3.20.160.10">
    <property type="entry name" value="vpa0580 domain like"/>
    <property type="match status" value="1"/>
</dbReference>
<reference evidence="1 2" key="1">
    <citation type="submission" date="2021-03" db="EMBL/GenBank/DDBJ databases">
        <title>Oceanisphaera sp. nov., isolated from the intestine.</title>
        <authorList>
            <person name="Zhao L.-H."/>
            <person name="Shi L.-F."/>
        </authorList>
    </citation>
    <scope>NUCLEOTIDE SEQUENCE [LARGE SCALE GENOMIC DNA]</scope>
    <source>
        <strain evidence="1 2">DM8</strain>
    </source>
</reference>